<evidence type="ECO:0008006" key="3">
    <source>
        <dbReference type="Google" id="ProtNLM"/>
    </source>
</evidence>
<name>A0A845DZ44_9BACI</name>
<dbReference type="RefSeq" id="WP_237417332.1">
    <property type="nucleotide sequence ID" value="NZ_WMET01000005.1"/>
</dbReference>
<protein>
    <recommendedName>
        <fullName evidence="3">Transposase</fullName>
    </recommendedName>
</protein>
<dbReference type="Proteomes" id="UP000460949">
    <property type="component" value="Unassembled WGS sequence"/>
</dbReference>
<sequence length="134" mass="15078">MDIVTIEELVPGNHLLLASERELERQIQTNAAYRERLGLHYSPSRGKEKGKAQPLMTAACRNMKKTALHPARVSWVKEGLFDFKEFPRSGAPFTPAEERVGRDRRAWVLRGSSGARPRKGKGLTLLAVKKKKSL</sequence>
<dbReference type="AlphaFoldDB" id="A0A845DZ44"/>
<comment type="caution">
    <text evidence="1">The sequence shown here is derived from an EMBL/GenBank/DDBJ whole genome shotgun (WGS) entry which is preliminary data.</text>
</comment>
<evidence type="ECO:0000313" key="1">
    <source>
        <dbReference type="EMBL" id="MYL21592.1"/>
    </source>
</evidence>
<accession>A0A845DZ44</accession>
<reference evidence="1 2" key="1">
    <citation type="submission" date="2019-11" db="EMBL/GenBank/DDBJ databases">
        <title>Genome sequences of 17 halophilic strains isolated from different environments.</title>
        <authorList>
            <person name="Furrow R.E."/>
        </authorList>
    </citation>
    <scope>NUCLEOTIDE SEQUENCE [LARGE SCALE GENOMIC DNA]</scope>
    <source>
        <strain evidence="1 2">22511_23_Filter</strain>
    </source>
</reference>
<gene>
    <name evidence="1" type="ORF">GLW04_16935</name>
</gene>
<dbReference type="EMBL" id="WMET01000005">
    <property type="protein sequence ID" value="MYL21592.1"/>
    <property type="molecule type" value="Genomic_DNA"/>
</dbReference>
<evidence type="ECO:0000313" key="2">
    <source>
        <dbReference type="Proteomes" id="UP000460949"/>
    </source>
</evidence>
<organism evidence="1 2">
    <name type="scientific">Halobacillus litoralis</name>
    <dbReference type="NCBI Taxonomy" id="45668"/>
    <lineage>
        <taxon>Bacteria</taxon>
        <taxon>Bacillati</taxon>
        <taxon>Bacillota</taxon>
        <taxon>Bacilli</taxon>
        <taxon>Bacillales</taxon>
        <taxon>Bacillaceae</taxon>
        <taxon>Halobacillus</taxon>
    </lineage>
</organism>
<proteinExistence type="predicted"/>